<dbReference type="Gene3D" id="2.130.10.120">
    <property type="entry name" value="Prolyl oligopeptidase, N-terminal domain"/>
    <property type="match status" value="1"/>
</dbReference>
<organism evidence="7 8">
    <name type="scientific">Sphaerisporangium siamense</name>
    <dbReference type="NCBI Taxonomy" id="795645"/>
    <lineage>
        <taxon>Bacteria</taxon>
        <taxon>Bacillati</taxon>
        <taxon>Actinomycetota</taxon>
        <taxon>Actinomycetes</taxon>
        <taxon>Streptosporangiales</taxon>
        <taxon>Streptosporangiaceae</taxon>
        <taxon>Sphaerisporangium</taxon>
    </lineage>
</organism>
<dbReference type="AlphaFoldDB" id="A0A7W7D5C3"/>
<gene>
    <name evidence="7" type="ORF">BJ982_001955</name>
</gene>
<dbReference type="InterPro" id="IPR051543">
    <property type="entry name" value="Serine_Peptidase_S9A"/>
</dbReference>
<dbReference type="InterPro" id="IPR001375">
    <property type="entry name" value="Peptidase_S9_cat"/>
</dbReference>
<feature type="domain" description="Peptidase S9 prolyl oligopeptidase catalytic" evidence="5">
    <location>
        <begin position="469"/>
        <end position="682"/>
    </location>
</feature>
<dbReference type="SUPFAM" id="SSF53474">
    <property type="entry name" value="alpha/beta-Hydrolases"/>
    <property type="match status" value="1"/>
</dbReference>
<evidence type="ECO:0000256" key="4">
    <source>
        <dbReference type="ARBA" id="ARBA00022825"/>
    </source>
</evidence>
<dbReference type="RefSeq" id="WP_184878602.1">
    <property type="nucleotide sequence ID" value="NZ_BOOV01000030.1"/>
</dbReference>
<dbReference type="PANTHER" id="PTHR11757:SF19">
    <property type="entry name" value="PROLYL ENDOPEPTIDASE-LIKE"/>
    <property type="match status" value="1"/>
</dbReference>
<dbReference type="InterPro" id="IPR029058">
    <property type="entry name" value="AB_hydrolase_fold"/>
</dbReference>
<keyword evidence="8" id="KW-1185">Reference proteome</keyword>
<accession>A0A7W7D5C3</accession>
<dbReference type="InterPro" id="IPR023302">
    <property type="entry name" value="Pept_S9A_N"/>
</dbReference>
<keyword evidence="3 7" id="KW-0378">Hydrolase</keyword>
<reference evidence="7 8" key="1">
    <citation type="submission" date="2020-08" db="EMBL/GenBank/DDBJ databases">
        <title>Sequencing the genomes of 1000 actinobacteria strains.</title>
        <authorList>
            <person name="Klenk H.-P."/>
        </authorList>
    </citation>
    <scope>NUCLEOTIDE SEQUENCE [LARGE SCALE GENOMIC DNA]</scope>
    <source>
        <strain evidence="7 8">DSM 45784</strain>
    </source>
</reference>
<evidence type="ECO:0000259" key="5">
    <source>
        <dbReference type="Pfam" id="PF00326"/>
    </source>
</evidence>
<protein>
    <submittedName>
        <fullName evidence="7">Oligopeptidase B</fullName>
        <ecNumber evidence="7">3.4.21.83</ecNumber>
    </submittedName>
</protein>
<dbReference type="EC" id="3.4.21.83" evidence="7"/>
<evidence type="ECO:0000259" key="6">
    <source>
        <dbReference type="Pfam" id="PF02897"/>
    </source>
</evidence>
<dbReference type="GO" id="GO:0004252">
    <property type="term" value="F:serine-type endopeptidase activity"/>
    <property type="evidence" value="ECO:0007669"/>
    <property type="project" value="UniProtKB-EC"/>
</dbReference>
<dbReference type="GO" id="GO:0006508">
    <property type="term" value="P:proteolysis"/>
    <property type="evidence" value="ECO:0007669"/>
    <property type="project" value="UniProtKB-KW"/>
</dbReference>
<sequence length="695" mass="77499">MSSDTPPVAKKVPAERTHHGDTVIDDYAWLADKEDPDTVAYLEAENAFTQDQTGHLKDLQEAVFQEIKSRTLETDLSVPTRKGGWWYYSRTEEGKQYGIQCRVRATGDTPPELKAGEPLAGEEVLLDGNELAGDSPFFAMGTSAVSPDGAVLAYSTDFNGNERFTLRFKRLDTGEALLDEIPNIFYGGSWSADGSAFFYTIVDDAWRPYRLFRHIIGTAAEEDVLVYEEPDERFWIGVGLTRSERYIVLSAGSKITSEVRVLDADYPTGEFAVVRPRETGVEYSIDHAGDRFLILHNRHARNFEIASAPIDDPGTWTPLVEHREDTRLLDVDAFSDHVVVHFRKDGLTGIRVLPEDGEPYEIPFPEPIHTAEPAGNPEFHSRRLRLAYTSMVTPPSVYDYDLASRELILLKRRPVLGGYDPEDYEQFREWAVADDGTRVPVSIVSRKGTSRPAPTVLYGYGSYETSIDPSFSVARLSLLDRGLVFAVAHVRGGGEMGRRWYEEGRLTNKRNSFGDFVAVARHLKSSGWSSEIVARGGSAGGLLMGAAVNLAPEEFSGVVAEVPFVDALNTILDPSLPLTVIEWDEWGDPLHNPNVYAYMKSYTPYENIVDRTYPPILAITSLNDTRVLYHEPAKWVARLRATAAGGPFLLKTEMGAGHGGRSGRYDAWREEAFTLSWILDRVNAAEAKVDTEEKR</sequence>
<dbReference type="Pfam" id="PF00326">
    <property type="entry name" value="Peptidase_S9"/>
    <property type="match status" value="1"/>
</dbReference>
<dbReference type="SUPFAM" id="SSF50993">
    <property type="entry name" value="Peptidase/esterase 'gauge' domain"/>
    <property type="match status" value="1"/>
</dbReference>
<dbReference type="Gene3D" id="3.40.50.1820">
    <property type="entry name" value="alpha/beta hydrolase"/>
    <property type="match status" value="1"/>
</dbReference>
<dbReference type="PANTHER" id="PTHR11757">
    <property type="entry name" value="PROTEASE FAMILY S9A OLIGOPEPTIDASE"/>
    <property type="match status" value="1"/>
</dbReference>
<evidence type="ECO:0000256" key="2">
    <source>
        <dbReference type="ARBA" id="ARBA00022670"/>
    </source>
</evidence>
<evidence type="ECO:0000256" key="3">
    <source>
        <dbReference type="ARBA" id="ARBA00022801"/>
    </source>
</evidence>
<evidence type="ECO:0000313" key="8">
    <source>
        <dbReference type="Proteomes" id="UP000542210"/>
    </source>
</evidence>
<feature type="domain" description="Peptidase S9A N-terminal" evidence="6">
    <location>
        <begin position="6"/>
        <end position="412"/>
    </location>
</feature>
<dbReference type="PRINTS" id="PR00862">
    <property type="entry name" value="PROLIGOPTASE"/>
</dbReference>
<name>A0A7W7D5C3_9ACTN</name>
<evidence type="ECO:0000256" key="1">
    <source>
        <dbReference type="ARBA" id="ARBA00005228"/>
    </source>
</evidence>
<evidence type="ECO:0000313" key="7">
    <source>
        <dbReference type="EMBL" id="MBB4700411.1"/>
    </source>
</evidence>
<dbReference type="Proteomes" id="UP000542210">
    <property type="component" value="Unassembled WGS sequence"/>
</dbReference>
<dbReference type="EMBL" id="JACHND010000001">
    <property type="protein sequence ID" value="MBB4700411.1"/>
    <property type="molecule type" value="Genomic_DNA"/>
</dbReference>
<dbReference type="InterPro" id="IPR002470">
    <property type="entry name" value="Peptidase_S9A"/>
</dbReference>
<keyword evidence="4" id="KW-0720">Serine protease</keyword>
<keyword evidence="2" id="KW-0645">Protease</keyword>
<comment type="caution">
    <text evidence="7">The sequence shown here is derived from an EMBL/GenBank/DDBJ whole genome shotgun (WGS) entry which is preliminary data.</text>
</comment>
<proteinExistence type="inferred from homology"/>
<comment type="similarity">
    <text evidence="1">Belongs to the peptidase S9A family.</text>
</comment>
<dbReference type="Pfam" id="PF02897">
    <property type="entry name" value="Peptidase_S9_N"/>
    <property type="match status" value="1"/>
</dbReference>